<gene>
    <name evidence="3" type="ORF">BPS26883_05492</name>
    <name evidence="2" type="ORF">FEQ00_04464</name>
</gene>
<accession>A0A6P2Q2U9</accession>
<sequence length="91" mass="9683">MGGVGWRTDASKVEPAYRRRTAPVSANRQIVAAGDRGTQPGRTGASLPVAARQRAFAANVSQALSSPDSIPRRSQYTRWSLVPCVKLSGTT</sequence>
<proteinExistence type="predicted"/>
<keyword evidence="5" id="KW-1185">Reference proteome</keyword>
<reference evidence="3 4" key="2">
    <citation type="submission" date="2019-09" db="EMBL/GenBank/DDBJ databases">
        <authorList>
            <person name="Depoorter E."/>
        </authorList>
    </citation>
    <scope>NUCLEOTIDE SEQUENCE [LARGE SCALE GENOMIC DNA]</scope>
    <source>
        <strain evidence="3">LMG 26883</strain>
    </source>
</reference>
<feature type="region of interest" description="Disordered" evidence="1">
    <location>
        <begin position="1"/>
        <end position="24"/>
    </location>
</feature>
<evidence type="ECO:0000313" key="2">
    <source>
        <dbReference type="EMBL" id="MDR8756031.1"/>
    </source>
</evidence>
<reference evidence="2 5" key="1">
    <citation type="submission" date="2019-06" db="EMBL/GenBank/DDBJ databases">
        <title>Evolution of Burkholderia multivorans in the lungs of Cystic Fibrosis patients.</title>
        <authorList>
            <person name="Moreira L.M."/>
        </authorList>
    </citation>
    <scope>NUCLEOTIDE SEQUENCE [LARGE SCALE GENOMIC DNA]</scope>
    <source>
        <strain evidence="2 5">VC13239</strain>
    </source>
</reference>
<organism evidence="3 4">
    <name type="scientific">Burkholderia pseudomultivorans</name>
    <dbReference type="NCBI Taxonomy" id="1207504"/>
    <lineage>
        <taxon>Bacteria</taxon>
        <taxon>Pseudomonadati</taxon>
        <taxon>Pseudomonadota</taxon>
        <taxon>Betaproteobacteria</taxon>
        <taxon>Burkholderiales</taxon>
        <taxon>Burkholderiaceae</taxon>
        <taxon>Burkholderia</taxon>
        <taxon>Burkholderia cepacia complex</taxon>
    </lineage>
</organism>
<protein>
    <submittedName>
        <fullName evidence="3">Uncharacterized protein</fullName>
    </submittedName>
</protein>
<dbReference type="EMBL" id="CABVPP010000057">
    <property type="protein sequence ID" value="VWC13712.1"/>
    <property type="molecule type" value="Genomic_DNA"/>
</dbReference>
<dbReference type="Proteomes" id="UP000494162">
    <property type="component" value="Unassembled WGS sequence"/>
</dbReference>
<dbReference type="AlphaFoldDB" id="A0A6P2Q2U9"/>
<evidence type="ECO:0000313" key="3">
    <source>
        <dbReference type="EMBL" id="VWC13712.1"/>
    </source>
</evidence>
<evidence type="ECO:0000256" key="1">
    <source>
        <dbReference type="SAM" id="MobiDB-lite"/>
    </source>
</evidence>
<name>A0A6P2Q2U9_9BURK</name>
<dbReference type="Proteomes" id="UP001248067">
    <property type="component" value="Unassembled WGS sequence"/>
</dbReference>
<evidence type="ECO:0000313" key="5">
    <source>
        <dbReference type="Proteomes" id="UP001248067"/>
    </source>
</evidence>
<dbReference type="EMBL" id="VJSY01000036">
    <property type="protein sequence ID" value="MDR8756031.1"/>
    <property type="molecule type" value="Genomic_DNA"/>
</dbReference>
<evidence type="ECO:0000313" key="4">
    <source>
        <dbReference type="Proteomes" id="UP000494162"/>
    </source>
</evidence>